<gene>
    <name evidence="5" type="ORF">RJ45_06605</name>
</gene>
<evidence type="ECO:0000313" key="5">
    <source>
        <dbReference type="EMBL" id="KHT64383.1"/>
    </source>
</evidence>
<sequence length="364" mass="40359">MLISQLFNRTGVLVKSNKVKNPTLDHIASLAGVSKTTVSRALNGSDLVREDVKKHVRAVAEQEGYVNKAAKIEIPLPLKMVSFYCLDHLANASSFYDQIIHSVRSELEKLSIKVNIVLYNKQSSSSILSRSLKESDAILVLGEPYGNLSQVLNGSKLPTLLLNGLDQEMKIPSIHPDYELGGLMAGSYLIERGHTNVKIITSNDRHSTYQRTDGFFRAFALSGIDLNREEALIDLSKYHNGNHSTSPGDFGAKEILPKLVEQGRFKECTAVFCICDMIALSFISTLTHYDIRVPDDISVIGFDNLTLTSFVQPRLTTLSVDYSMLAKAAIMKLVRLSNESRDIGNRTTIPVKVVERDTVIDMNN</sequence>
<dbReference type="CDD" id="cd06267">
    <property type="entry name" value="PBP1_LacI_sugar_binding-like"/>
    <property type="match status" value="1"/>
</dbReference>
<dbReference type="Proteomes" id="UP000031278">
    <property type="component" value="Unassembled WGS sequence"/>
</dbReference>
<evidence type="ECO:0000256" key="1">
    <source>
        <dbReference type="ARBA" id="ARBA00023015"/>
    </source>
</evidence>
<keyword evidence="2" id="KW-0238">DNA-binding</keyword>
<keyword evidence="3" id="KW-0804">Transcription</keyword>
<dbReference type="Pfam" id="PF00356">
    <property type="entry name" value="LacI"/>
    <property type="match status" value="1"/>
</dbReference>
<dbReference type="Pfam" id="PF13377">
    <property type="entry name" value="Peripla_BP_3"/>
    <property type="match status" value="1"/>
</dbReference>
<evidence type="ECO:0000313" key="6">
    <source>
        <dbReference type="Proteomes" id="UP000031278"/>
    </source>
</evidence>
<dbReference type="EMBL" id="JWLZ01000090">
    <property type="protein sequence ID" value="KHT64383.1"/>
    <property type="molecule type" value="Genomic_DNA"/>
</dbReference>
<dbReference type="InterPro" id="IPR000843">
    <property type="entry name" value="HTH_LacI"/>
</dbReference>
<dbReference type="Gene3D" id="1.10.260.40">
    <property type="entry name" value="lambda repressor-like DNA-binding domains"/>
    <property type="match status" value="1"/>
</dbReference>
<dbReference type="Gene3D" id="3.40.50.2300">
    <property type="match status" value="2"/>
</dbReference>
<feature type="domain" description="HTH lacI-type" evidence="4">
    <location>
        <begin position="22"/>
        <end position="66"/>
    </location>
</feature>
<protein>
    <recommendedName>
        <fullName evidence="4">HTH lacI-type domain-containing protein</fullName>
    </recommendedName>
</protein>
<dbReference type="GO" id="GO:0003700">
    <property type="term" value="F:DNA-binding transcription factor activity"/>
    <property type="evidence" value="ECO:0007669"/>
    <property type="project" value="TreeGrafter"/>
</dbReference>
<organism evidence="5 6">
    <name type="scientific">Photobacterium gaetbulicola</name>
    <dbReference type="NCBI Taxonomy" id="1295392"/>
    <lineage>
        <taxon>Bacteria</taxon>
        <taxon>Pseudomonadati</taxon>
        <taxon>Pseudomonadota</taxon>
        <taxon>Gammaproteobacteria</taxon>
        <taxon>Vibrionales</taxon>
        <taxon>Vibrionaceae</taxon>
        <taxon>Photobacterium</taxon>
    </lineage>
</organism>
<dbReference type="AlphaFoldDB" id="A0A0B9G6Q0"/>
<dbReference type="SMART" id="SM00354">
    <property type="entry name" value="HTH_LACI"/>
    <property type="match status" value="1"/>
</dbReference>
<dbReference type="GO" id="GO:0000976">
    <property type="term" value="F:transcription cis-regulatory region binding"/>
    <property type="evidence" value="ECO:0007669"/>
    <property type="project" value="TreeGrafter"/>
</dbReference>
<evidence type="ECO:0000259" key="4">
    <source>
        <dbReference type="PROSITE" id="PS50932"/>
    </source>
</evidence>
<keyword evidence="1" id="KW-0805">Transcription regulation</keyword>
<evidence type="ECO:0000256" key="3">
    <source>
        <dbReference type="ARBA" id="ARBA00023163"/>
    </source>
</evidence>
<accession>A0A0B9G6Q0</accession>
<dbReference type="InterPro" id="IPR028082">
    <property type="entry name" value="Peripla_BP_I"/>
</dbReference>
<dbReference type="SUPFAM" id="SSF53822">
    <property type="entry name" value="Periplasmic binding protein-like I"/>
    <property type="match status" value="1"/>
</dbReference>
<dbReference type="SUPFAM" id="SSF47413">
    <property type="entry name" value="lambda repressor-like DNA-binding domains"/>
    <property type="match status" value="1"/>
</dbReference>
<evidence type="ECO:0000256" key="2">
    <source>
        <dbReference type="ARBA" id="ARBA00023125"/>
    </source>
</evidence>
<dbReference type="InterPro" id="IPR046335">
    <property type="entry name" value="LacI/GalR-like_sensor"/>
</dbReference>
<dbReference type="PANTHER" id="PTHR30146">
    <property type="entry name" value="LACI-RELATED TRANSCRIPTIONAL REPRESSOR"/>
    <property type="match status" value="1"/>
</dbReference>
<dbReference type="InterPro" id="IPR010982">
    <property type="entry name" value="Lambda_DNA-bd_dom_sf"/>
</dbReference>
<dbReference type="PANTHER" id="PTHR30146:SF109">
    <property type="entry name" value="HTH-TYPE TRANSCRIPTIONAL REGULATOR GALS"/>
    <property type="match status" value="1"/>
</dbReference>
<dbReference type="PROSITE" id="PS50932">
    <property type="entry name" value="HTH_LACI_2"/>
    <property type="match status" value="1"/>
</dbReference>
<proteinExistence type="predicted"/>
<dbReference type="CDD" id="cd01392">
    <property type="entry name" value="HTH_LacI"/>
    <property type="match status" value="1"/>
</dbReference>
<comment type="caution">
    <text evidence="5">The sequence shown here is derived from an EMBL/GenBank/DDBJ whole genome shotgun (WGS) entry which is preliminary data.</text>
</comment>
<reference evidence="5 6" key="1">
    <citation type="submission" date="2014-12" db="EMBL/GenBank/DDBJ databases">
        <title>Genome sequencing of Photobacterium gaetbulicola AD005a.</title>
        <authorList>
            <person name="Adrian T.G.S."/>
            <person name="Chan K.G."/>
        </authorList>
    </citation>
    <scope>NUCLEOTIDE SEQUENCE [LARGE SCALE GENOMIC DNA]</scope>
    <source>
        <strain evidence="5 6">AD005a</strain>
    </source>
</reference>
<name>A0A0B9G6Q0_9GAMM</name>